<evidence type="ECO:0000256" key="6">
    <source>
        <dbReference type="ARBA" id="ARBA00022856"/>
    </source>
</evidence>
<evidence type="ECO:0000256" key="10">
    <source>
        <dbReference type="ARBA" id="ARBA00024202"/>
    </source>
</evidence>
<keyword evidence="15" id="KW-1185">Reference proteome</keyword>
<evidence type="ECO:0000256" key="12">
    <source>
        <dbReference type="RuleBase" id="RU363032"/>
    </source>
</evidence>
<comment type="caution">
    <text evidence="14">The sequence shown here is derived from an EMBL/GenBank/DDBJ whole genome shotgun (WGS) entry which is preliminary data.</text>
</comment>
<comment type="subcellular location">
    <subcellularLocation>
        <location evidence="1">Cell inner membrane</location>
        <topology evidence="1">Multi-pass membrane protein</topology>
    </subcellularLocation>
    <subcellularLocation>
        <location evidence="12">Cell membrane</location>
        <topology evidence="12">Multi-pass membrane protein</topology>
    </subcellularLocation>
</comment>
<keyword evidence="3" id="KW-1003">Cell membrane</keyword>
<dbReference type="PROSITE" id="PS50928">
    <property type="entry name" value="ABC_TM1"/>
    <property type="match status" value="1"/>
</dbReference>
<dbReference type="SUPFAM" id="SSF161098">
    <property type="entry name" value="MetI-like"/>
    <property type="match status" value="1"/>
</dbReference>
<reference evidence="14 15" key="1">
    <citation type="submission" date="2020-07" db="EMBL/GenBank/DDBJ databases">
        <title>Endozoicomonas sp. nov., isolated from sediment.</title>
        <authorList>
            <person name="Gu T."/>
        </authorList>
    </citation>
    <scope>NUCLEOTIDE SEQUENCE [LARGE SCALE GENOMIC DNA]</scope>
    <source>
        <strain evidence="14 15">SM1973</strain>
    </source>
</reference>
<evidence type="ECO:0000259" key="13">
    <source>
        <dbReference type="PROSITE" id="PS50928"/>
    </source>
</evidence>
<dbReference type="InterPro" id="IPR035906">
    <property type="entry name" value="MetI-like_sf"/>
</dbReference>
<feature type="transmembrane region" description="Helical" evidence="12">
    <location>
        <begin position="274"/>
        <end position="300"/>
    </location>
</feature>
<dbReference type="EMBL" id="JACCKB010000011">
    <property type="protein sequence ID" value="NYZ66208.1"/>
    <property type="molecule type" value="Genomic_DNA"/>
</dbReference>
<evidence type="ECO:0000256" key="3">
    <source>
        <dbReference type="ARBA" id="ARBA00022475"/>
    </source>
</evidence>
<feature type="transmembrane region" description="Helical" evidence="12">
    <location>
        <begin position="9"/>
        <end position="30"/>
    </location>
</feature>
<dbReference type="Pfam" id="PF19300">
    <property type="entry name" value="BPD_transp_1_N"/>
    <property type="match status" value="1"/>
</dbReference>
<accession>A0A853I6B2</accession>
<evidence type="ECO:0000256" key="9">
    <source>
        <dbReference type="ARBA" id="ARBA00023136"/>
    </source>
</evidence>
<dbReference type="InterPro" id="IPR000515">
    <property type="entry name" value="MetI-like"/>
</dbReference>
<evidence type="ECO:0000256" key="5">
    <source>
        <dbReference type="ARBA" id="ARBA00022692"/>
    </source>
</evidence>
<dbReference type="GO" id="GO:0005886">
    <property type="term" value="C:plasma membrane"/>
    <property type="evidence" value="ECO:0007669"/>
    <property type="project" value="UniProtKB-SubCell"/>
</dbReference>
<dbReference type="PANTHER" id="PTHR30465:SF74">
    <property type="entry name" value="OLIGOPEPTIDE TRANSPORT SYSTEM PERMEASE PROTEIN OPPB"/>
    <property type="match status" value="1"/>
</dbReference>
<dbReference type="GO" id="GO:0055085">
    <property type="term" value="P:transmembrane transport"/>
    <property type="evidence" value="ECO:0007669"/>
    <property type="project" value="InterPro"/>
</dbReference>
<feature type="transmembrane region" description="Helical" evidence="12">
    <location>
        <begin position="133"/>
        <end position="158"/>
    </location>
</feature>
<keyword evidence="6" id="KW-0571">Peptide transport</keyword>
<name>A0A853I6B2_9GAMM</name>
<evidence type="ECO:0000256" key="8">
    <source>
        <dbReference type="ARBA" id="ARBA00022989"/>
    </source>
</evidence>
<dbReference type="CDD" id="cd06261">
    <property type="entry name" value="TM_PBP2"/>
    <property type="match status" value="1"/>
</dbReference>
<feature type="transmembrane region" description="Helical" evidence="12">
    <location>
        <begin position="100"/>
        <end position="121"/>
    </location>
</feature>
<dbReference type="GO" id="GO:0015833">
    <property type="term" value="P:peptide transport"/>
    <property type="evidence" value="ECO:0007669"/>
    <property type="project" value="UniProtKB-KW"/>
</dbReference>
<feature type="transmembrane region" description="Helical" evidence="12">
    <location>
        <begin position="170"/>
        <end position="190"/>
    </location>
</feature>
<keyword evidence="8 12" id="KW-1133">Transmembrane helix</keyword>
<evidence type="ECO:0000313" key="15">
    <source>
        <dbReference type="Proteomes" id="UP000569732"/>
    </source>
</evidence>
<evidence type="ECO:0000256" key="11">
    <source>
        <dbReference type="ARBA" id="ARBA00072250"/>
    </source>
</evidence>
<dbReference type="AlphaFoldDB" id="A0A853I6B2"/>
<feature type="transmembrane region" description="Helical" evidence="12">
    <location>
        <begin position="228"/>
        <end position="254"/>
    </location>
</feature>
<dbReference type="Pfam" id="PF00528">
    <property type="entry name" value="BPD_transp_1"/>
    <property type="match status" value="1"/>
</dbReference>
<keyword evidence="2 12" id="KW-0813">Transport</keyword>
<comment type="similarity">
    <text evidence="10">Belongs to the binding-protein-dependent transport system permease family. OppBC subfamily.</text>
</comment>
<dbReference type="Gene3D" id="1.10.3720.10">
    <property type="entry name" value="MetI-like"/>
    <property type="match status" value="1"/>
</dbReference>
<feature type="domain" description="ABC transmembrane type-1" evidence="13">
    <location>
        <begin position="94"/>
        <end position="293"/>
    </location>
</feature>
<evidence type="ECO:0000256" key="2">
    <source>
        <dbReference type="ARBA" id="ARBA00022448"/>
    </source>
</evidence>
<evidence type="ECO:0000313" key="14">
    <source>
        <dbReference type="EMBL" id="NYZ66208.1"/>
    </source>
</evidence>
<keyword evidence="7" id="KW-0653">Protein transport</keyword>
<keyword evidence="9 12" id="KW-0472">Membrane</keyword>
<evidence type="ECO:0000256" key="1">
    <source>
        <dbReference type="ARBA" id="ARBA00004429"/>
    </source>
</evidence>
<gene>
    <name evidence="14" type="primary">oppB</name>
    <name evidence="14" type="ORF">H0A36_09295</name>
</gene>
<dbReference type="FunFam" id="1.10.3720.10:FF:000016">
    <property type="entry name" value="Oligopeptide transport system permease OppB"/>
    <property type="match status" value="1"/>
</dbReference>
<protein>
    <recommendedName>
        <fullName evidence="11">Oligopeptide transport system permease protein OppB</fullName>
    </recommendedName>
</protein>
<evidence type="ECO:0000256" key="7">
    <source>
        <dbReference type="ARBA" id="ARBA00022927"/>
    </source>
</evidence>
<dbReference type="GO" id="GO:0015031">
    <property type="term" value="P:protein transport"/>
    <property type="evidence" value="ECO:0007669"/>
    <property type="project" value="UniProtKB-KW"/>
</dbReference>
<dbReference type="PANTHER" id="PTHR30465">
    <property type="entry name" value="INNER MEMBRANE ABC TRANSPORTER"/>
    <property type="match status" value="1"/>
</dbReference>
<dbReference type="NCBIfam" id="NF007008">
    <property type="entry name" value="PRK09471.1"/>
    <property type="match status" value="1"/>
</dbReference>
<keyword evidence="4" id="KW-0997">Cell inner membrane</keyword>
<sequence>MLKLIVRRFGVAIPTLLVLITVSFILMHAAPGSPFSSERTLPAEVLANIEAKYHLNEPLWKQYFIYLGNLIQGDLGPSFKYKDFTVNELLAQGFPVSAKLGLVSFIVAVVFGVAFGVVAALRQNTWIDYTSMTIAMTGVVIPSFVLAPLLILIFAIFYKVLPAGGWNDGSFKYLILPVIAMSTHYISAIARIMRGSMIEVLHSNFIRTAKAKGLPARQIIFKHALRPALLPVVSYLGPAFVGIITGSVVIETIFGLGGIGQLFVNGALNRDYSMVMGLTIVVGVLTIMFNAIVDILYAVIDPKIRYS</sequence>
<organism evidence="14 15">
    <name type="scientific">Spartinivicinus marinus</name>
    <dbReference type="NCBI Taxonomy" id="2994442"/>
    <lineage>
        <taxon>Bacteria</taxon>
        <taxon>Pseudomonadati</taxon>
        <taxon>Pseudomonadota</taxon>
        <taxon>Gammaproteobacteria</taxon>
        <taxon>Oceanospirillales</taxon>
        <taxon>Zooshikellaceae</taxon>
        <taxon>Spartinivicinus</taxon>
    </lineage>
</organism>
<dbReference type="RefSeq" id="WP_180568236.1">
    <property type="nucleotide sequence ID" value="NZ_JACCKB010000011.1"/>
</dbReference>
<evidence type="ECO:0000256" key="4">
    <source>
        <dbReference type="ARBA" id="ARBA00022519"/>
    </source>
</evidence>
<keyword evidence="5 12" id="KW-0812">Transmembrane</keyword>
<dbReference type="InterPro" id="IPR045621">
    <property type="entry name" value="BPD_transp_1_N"/>
</dbReference>
<dbReference type="Proteomes" id="UP000569732">
    <property type="component" value="Unassembled WGS sequence"/>
</dbReference>
<proteinExistence type="inferred from homology"/>